<dbReference type="SUPFAM" id="SSF53448">
    <property type="entry name" value="Nucleotide-diphospho-sugar transferases"/>
    <property type="match status" value="1"/>
</dbReference>
<gene>
    <name evidence="2" type="ORF">EDC63_11239</name>
</gene>
<dbReference type="GO" id="GO:0016758">
    <property type="term" value="F:hexosyltransferase activity"/>
    <property type="evidence" value="ECO:0007669"/>
    <property type="project" value="UniProtKB-ARBA"/>
</dbReference>
<dbReference type="PANTHER" id="PTHR22916:SF3">
    <property type="entry name" value="UDP-GLCNAC:BETAGAL BETA-1,3-N-ACETYLGLUCOSAMINYLTRANSFERASE-LIKE PROTEIN 1"/>
    <property type="match status" value="1"/>
</dbReference>
<evidence type="ECO:0000313" key="3">
    <source>
        <dbReference type="Proteomes" id="UP000295367"/>
    </source>
</evidence>
<name>A0A4R3XWZ0_9PROT</name>
<dbReference type="AlphaFoldDB" id="A0A4R3XWZ0"/>
<proteinExistence type="predicted"/>
<evidence type="ECO:0000259" key="1">
    <source>
        <dbReference type="Pfam" id="PF00535"/>
    </source>
</evidence>
<evidence type="ECO:0000313" key="2">
    <source>
        <dbReference type="EMBL" id="TCV84275.1"/>
    </source>
</evidence>
<comment type="caution">
    <text evidence="2">The sequence shown here is derived from an EMBL/GenBank/DDBJ whole genome shotgun (WGS) entry which is preliminary data.</text>
</comment>
<dbReference type="EMBL" id="SMCO01000012">
    <property type="protein sequence ID" value="TCV84275.1"/>
    <property type="molecule type" value="Genomic_DNA"/>
</dbReference>
<protein>
    <submittedName>
        <fullName evidence="2">Glycosyl transferase family 2</fullName>
    </submittedName>
</protein>
<organism evidence="2 3">
    <name type="scientific">Sulfurirhabdus autotrophica</name>
    <dbReference type="NCBI Taxonomy" id="1706046"/>
    <lineage>
        <taxon>Bacteria</taxon>
        <taxon>Pseudomonadati</taxon>
        <taxon>Pseudomonadota</taxon>
        <taxon>Betaproteobacteria</taxon>
        <taxon>Nitrosomonadales</taxon>
        <taxon>Sulfuricellaceae</taxon>
        <taxon>Sulfurirhabdus</taxon>
    </lineage>
</organism>
<dbReference type="PANTHER" id="PTHR22916">
    <property type="entry name" value="GLYCOSYLTRANSFERASE"/>
    <property type="match status" value="1"/>
</dbReference>
<dbReference type="Pfam" id="PF00535">
    <property type="entry name" value="Glycos_transf_2"/>
    <property type="match status" value="1"/>
</dbReference>
<keyword evidence="2" id="KW-0808">Transferase</keyword>
<sequence length="260" mass="30043">MINEAPLVSVVIPTYNRVGLLRETIGSILSQTLQDFEIIIVDNMSIDGTEDYASHLDDSRIRYFRNPNNGVIAVNRNLGIRHAKGKYLAFCDDDDLWMPEKLQRQIDVMENNVDIGLCYTNGYSFRENDVIHTRLARKRVFSEHFRHLLWENCIPSSSVLVRKVIFEETGLIDENIELVAVEDYEMWLRIAYISKLAYVDEALIKYRFHNNISSGLANIALKNVRAIKGLGEKLGINSLLILRSILHQYAKYIYFRLTGR</sequence>
<dbReference type="Gene3D" id="3.90.550.10">
    <property type="entry name" value="Spore Coat Polysaccharide Biosynthesis Protein SpsA, Chain A"/>
    <property type="match status" value="1"/>
</dbReference>
<dbReference type="InterPro" id="IPR001173">
    <property type="entry name" value="Glyco_trans_2-like"/>
</dbReference>
<dbReference type="InterPro" id="IPR029044">
    <property type="entry name" value="Nucleotide-diphossugar_trans"/>
</dbReference>
<dbReference type="Proteomes" id="UP000295367">
    <property type="component" value="Unassembled WGS sequence"/>
</dbReference>
<accession>A0A4R3XWZ0</accession>
<reference evidence="2 3" key="1">
    <citation type="submission" date="2019-03" db="EMBL/GenBank/DDBJ databases">
        <title>Genomic Encyclopedia of Type Strains, Phase IV (KMG-IV): sequencing the most valuable type-strain genomes for metagenomic binning, comparative biology and taxonomic classification.</title>
        <authorList>
            <person name="Goeker M."/>
        </authorList>
    </citation>
    <scope>NUCLEOTIDE SEQUENCE [LARGE SCALE GENOMIC DNA]</scope>
    <source>
        <strain evidence="2 3">DSM 100309</strain>
    </source>
</reference>
<keyword evidence="3" id="KW-1185">Reference proteome</keyword>
<feature type="domain" description="Glycosyltransferase 2-like" evidence="1">
    <location>
        <begin position="9"/>
        <end position="148"/>
    </location>
</feature>
<dbReference type="RefSeq" id="WP_165922992.1">
    <property type="nucleotide sequence ID" value="NZ_BHVT01000015.1"/>
</dbReference>